<feature type="chain" id="PRO_5002043462" evidence="2">
    <location>
        <begin position="20"/>
        <end position="60"/>
    </location>
</feature>
<protein>
    <submittedName>
        <fullName evidence="3">Uncharacterized protein</fullName>
    </submittedName>
</protein>
<dbReference type="EMBL" id="GBRH01215494">
    <property type="protein sequence ID" value="JAD82401.1"/>
    <property type="molecule type" value="Transcribed_RNA"/>
</dbReference>
<reference evidence="3" key="1">
    <citation type="submission" date="2014-09" db="EMBL/GenBank/DDBJ databases">
        <authorList>
            <person name="Magalhaes I.L.F."/>
            <person name="Oliveira U."/>
            <person name="Santos F.R."/>
            <person name="Vidigal T.H.D.A."/>
            <person name="Brescovit A.D."/>
            <person name="Santos A.J."/>
        </authorList>
    </citation>
    <scope>NUCLEOTIDE SEQUENCE</scope>
    <source>
        <tissue evidence="3">Shoot tissue taken approximately 20 cm above the soil surface</tissue>
    </source>
</reference>
<name>A0A0A9D3K6_ARUDO</name>
<evidence type="ECO:0000313" key="3">
    <source>
        <dbReference type="EMBL" id="JAD82401.1"/>
    </source>
</evidence>
<evidence type="ECO:0000256" key="1">
    <source>
        <dbReference type="SAM" id="Phobius"/>
    </source>
</evidence>
<organism evidence="3">
    <name type="scientific">Arundo donax</name>
    <name type="common">Giant reed</name>
    <name type="synonym">Donax arundinaceus</name>
    <dbReference type="NCBI Taxonomy" id="35708"/>
    <lineage>
        <taxon>Eukaryota</taxon>
        <taxon>Viridiplantae</taxon>
        <taxon>Streptophyta</taxon>
        <taxon>Embryophyta</taxon>
        <taxon>Tracheophyta</taxon>
        <taxon>Spermatophyta</taxon>
        <taxon>Magnoliopsida</taxon>
        <taxon>Liliopsida</taxon>
        <taxon>Poales</taxon>
        <taxon>Poaceae</taxon>
        <taxon>PACMAD clade</taxon>
        <taxon>Arundinoideae</taxon>
        <taxon>Arundineae</taxon>
        <taxon>Arundo</taxon>
    </lineage>
</organism>
<keyword evidence="1" id="KW-1133">Transmembrane helix</keyword>
<keyword evidence="1" id="KW-0812">Transmembrane</keyword>
<sequence>MIILLDLFCLGFFVFVVVGSCKPLCSLCFMIEPVVFSILALNSAVHLFTNRMNSEHPTPN</sequence>
<keyword evidence="2" id="KW-0732">Signal</keyword>
<reference evidence="3" key="2">
    <citation type="journal article" date="2015" name="Data Brief">
        <title>Shoot transcriptome of the giant reed, Arundo donax.</title>
        <authorList>
            <person name="Barrero R.A."/>
            <person name="Guerrero F.D."/>
            <person name="Moolhuijzen P."/>
            <person name="Goolsby J.A."/>
            <person name="Tidwell J."/>
            <person name="Bellgard S.E."/>
            <person name="Bellgard M.I."/>
        </authorList>
    </citation>
    <scope>NUCLEOTIDE SEQUENCE</scope>
    <source>
        <tissue evidence="3">Shoot tissue taken approximately 20 cm above the soil surface</tissue>
    </source>
</reference>
<feature type="transmembrane region" description="Helical" evidence="1">
    <location>
        <begin position="29"/>
        <end position="48"/>
    </location>
</feature>
<keyword evidence="1" id="KW-0472">Membrane</keyword>
<proteinExistence type="predicted"/>
<dbReference type="AlphaFoldDB" id="A0A0A9D3K6"/>
<accession>A0A0A9D3K6</accession>
<feature type="signal peptide" evidence="2">
    <location>
        <begin position="1"/>
        <end position="19"/>
    </location>
</feature>
<evidence type="ECO:0000256" key="2">
    <source>
        <dbReference type="SAM" id="SignalP"/>
    </source>
</evidence>